<dbReference type="Proteomes" id="UP001595616">
    <property type="component" value="Unassembled WGS sequence"/>
</dbReference>
<reference evidence="3" key="1">
    <citation type="journal article" date="2019" name="Int. J. Syst. Evol. Microbiol.">
        <title>The Global Catalogue of Microorganisms (GCM) 10K type strain sequencing project: providing services to taxonomists for standard genome sequencing and annotation.</title>
        <authorList>
            <consortium name="The Broad Institute Genomics Platform"/>
            <consortium name="The Broad Institute Genome Sequencing Center for Infectious Disease"/>
            <person name="Wu L."/>
            <person name="Ma J."/>
        </authorList>
    </citation>
    <scope>NUCLEOTIDE SEQUENCE [LARGE SCALE GENOMIC DNA]</scope>
    <source>
        <strain evidence="3">CECT 7956</strain>
    </source>
</reference>
<gene>
    <name evidence="2" type="ORF">ACFOOI_04680</name>
</gene>
<keyword evidence="3" id="KW-1185">Reference proteome</keyword>
<evidence type="ECO:0008006" key="4">
    <source>
        <dbReference type="Google" id="ProtNLM"/>
    </source>
</evidence>
<dbReference type="EMBL" id="JBHRYQ010000001">
    <property type="protein sequence ID" value="MFC3809937.1"/>
    <property type="molecule type" value="Genomic_DNA"/>
</dbReference>
<feature type="transmembrane region" description="Helical" evidence="1">
    <location>
        <begin position="12"/>
        <end position="30"/>
    </location>
</feature>
<evidence type="ECO:0000313" key="2">
    <source>
        <dbReference type="EMBL" id="MFC3809937.1"/>
    </source>
</evidence>
<organism evidence="2 3">
    <name type="scientific">Lacihabitans lacunae</name>
    <dbReference type="NCBI Taxonomy" id="1028214"/>
    <lineage>
        <taxon>Bacteria</taxon>
        <taxon>Pseudomonadati</taxon>
        <taxon>Bacteroidota</taxon>
        <taxon>Cytophagia</taxon>
        <taxon>Cytophagales</taxon>
        <taxon>Leadbetterellaceae</taxon>
        <taxon>Lacihabitans</taxon>
    </lineage>
</organism>
<evidence type="ECO:0000313" key="3">
    <source>
        <dbReference type="Proteomes" id="UP001595616"/>
    </source>
</evidence>
<proteinExistence type="predicted"/>
<dbReference type="PROSITE" id="PS51257">
    <property type="entry name" value="PROKAR_LIPOPROTEIN"/>
    <property type="match status" value="1"/>
</dbReference>
<keyword evidence="1" id="KW-1133">Transmembrane helix</keyword>
<protein>
    <recommendedName>
        <fullName evidence="4">Lipoprotein</fullName>
    </recommendedName>
</protein>
<keyword evidence="1" id="KW-0812">Transmembrane</keyword>
<accession>A0ABV7YUM2</accession>
<dbReference type="RefSeq" id="WP_379835602.1">
    <property type="nucleotide sequence ID" value="NZ_JBHRYQ010000001.1"/>
</dbReference>
<sequence>MRNNIKKNVENYLFKFVIVIISINTFGLSSCSKIETEPQQLSNDIKSISGGQSFGFCIGKCYRELTFIDNKMKLLVIERGNRGSNEADKEYNFEEMLDAVDAQKINSLLNIDSFKKLNDVYGCPDCADGGSEWIEIVFANDTKKRVTFEFGNYPSEIKELATLIREKRTTFYQKNFQSN</sequence>
<evidence type="ECO:0000256" key="1">
    <source>
        <dbReference type="SAM" id="Phobius"/>
    </source>
</evidence>
<comment type="caution">
    <text evidence="2">The sequence shown here is derived from an EMBL/GenBank/DDBJ whole genome shotgun (WGS) entry which is preliminary data.</text>
</comment>
<name>A0ABV7YUM2_9BACT</name>
<keyword evidence="1" id="KW-0472">Membrane</keyword>